<feature type="transmembrane region" description="Helical" evidence="1">
    <location>
        <begin position="172"/>
        <end position="188"/>
    </location>
</feature>
<reference evidence="2 3" key="1">
    <citation type="submission" date="2017-08" db="EMBL/GenBank/DDBJ databases">
        <title>Infants hospitalized years apart are colonized by the same room-sourced microbial strains.</title>
        <authorList>
            <person name="Brooks B."/>
            <person name="Olm M.R."/>
            <person name="Firek B.A."/>
            <person name="Baker R."/>
            <person name="Thomas B.C."/>
            <person name="Morowitz M.J."/>
            <person name="Banfield J.F."/>
        </authorList>
    </citation>
    <scope>NUCLEOTIDE SEQUENCE [LARGE SCALE GENOMIC DNA]</scope>
    <source>
        <strain evidence="2">S2_005_003_R2_43</strain>
    </source>
</reference>
<keyword evidence="1" id="KW-1133">Transmembrane helix</keyword>
<feature type="transmembrane region" description="Helical" evidence="1">
    <location>
        <begin position="439"/>
        <end position="461"/>
    </location>
</feature>
<keyword evidence="1" id="KW-0812">Transmembrane</keyword>
<feature type="transmembrane region" description="Helical" evidence="1">
    <location>
        <begin position="385"/>
        <end position="402"/>
    </location>
</feature>
<feature type="transmembrane region" description="Helical" evidence="1">
    <location>
        <begin position="115"/>
        <end position="134"/>
    </location>
</feature>
<dbReference type="AlphaFoldDB" id="A0A2W5K797"/>
<evidence type="ECO:0000313" key="2">
    <source>
        <dbReference type="EMBL" id="PZQ13022.1"/>
    </source>
</evidence>
<dbReference type="EMBL" id="QFPN01000008">
    <property type="protein sequence ID" value="PZQ13022.1"/>
    <property type="molecule type" value="Genomic_DNA"/>
</dbReference>
<organism evidence="2 3">
    <name type="scientific">Ancylobacter novellus</name>
    <name type="common">Thiobacillus novellus</name>
    <dbReference type="NCBI Taxonomy" id="921"/>
    <lineage>
        <taxon>Bacteria</taxon>
        <taxon>Pseudomonadati</taxon>
        <taxon>Pseudomonadota</taxon>
        <taxon>Alphaproteobacteria</taxon>
        <taxon>Hyphomicrobiales</taxon>
        <taxon>Xanthobacteraceae</taxon>
        <taxon>Ancylobacter</taxon>
    </lineage>
</organism>
<feature type="transmembrane region" description="Helical" evidence="1">
    <location>
        <begin position="26"/>
        <end position="48"/>
    </location>
</feature>
<accession>A0A2W5K797</accession>
<feature type="transmembrane region" description="Helical" evidence="1">
    <location>
        <begin position="301"/>
        <end position="319"/>
    </location>
</feature>
<comment type="caution">
    <text evidence="2">The sequence shown here is derived from an EMBL/GenBank/DDBJ whole genome shotgun (WGS) entry which is preliminary data.</text>
</comment>
<gene>
    <name evidence="2" type="ORF">DI565_15245</name>
</gene>
<proteinExistence type="predicted"/>
<feature type="transmembrane region" description="Helical" evidence="1">
    <location>
        <begin position="239"/>
        <end position="258"/>
    </location>
</feature>
<keyword evidence="1" id="KW-0472">Membrane</keyword>
<feature type="transmembrane region" description="Helical" evidence="1">
    <location>
        <begin position="270"/>
        <end position="289"/>
    </location>
</feature>
<protein>
    <submittedName>
        <fullName evidence="2">Uncharacterized protein</fullName>
    </submittedName>
</protein>
<evidence type="ECO:0000256" key="1">
    <source>
        <dbReference type="SAM" id="Phobius"/>
    </source>
</evidence>
<evidence type="ECO:0000313" key="3">
    <source>
        <dbReference type="Proteomes" id="UP000249577"/>
    </source>
</evidence>
<sequence>MTMADASAEKLGAADRGALFATGGRAMVVFIWAAYAAIVAATGFSGAIDRLSTDDAMRLVEVRDLLAGQGWFDLVQHRLNPPDGVTMHWSRVIDLPIAALLAGFRLFFPDDVATRLTVTVWPLLLFLPAMLATASACRTLAGPSAAVIGAFMMVMSPGVASRFQPAAIDHHGAQIALALILLACALRLDRSLKAAVGAGVSAAAMMAIGMETAPHVAACAGLIALRWAMTGDEGVARGAAVFGATFAAATPLLAAATLPPSAFLSPVCDALGIGHVAVATVGGLGLAAAARFAGEGRILRFAALAQVGAAVAVAVALTAPNCIASPYGALPERLKTGWLDQVQEAQNIVASAIYEPTASMAIGLPLAALIAVALWAVVSAPRDRRWPVLTAAGMCAASVAVTCWQIRGASLAFALGGVLLPLAVLAIGRTGGRLRTAIAIAGLSPATLALAGLGAAGAFGLPPIAERGPMSGMCSSADFRALAAQAPRGLALNTVDTGPAILANSGLSVVSAPYHRNVDGLLAAIDAFGGSEETARAVAVSRRAAYVVVCTTDGGFTPYAKADADGFSASLLSGRAPAWLEPIDLGPEAKVKAWRVLAGR</sequence>
<name>A0A2W5K797_ANCNO</name>
<feature type="transmembrane region" description="Helical" evidence="1">
    <location>
        <begin position="358"/>
        <end position="378"/>
    </location>
</feature>
<feature type="transmembrane region" description="Helical" evidence="1">
    <location>
        <begin position="408"/>
        <end position="427"/>
    </location>
</feature>
<dbReference type="Proteomes" id="UP000249577">
    <property type="component" value="Unassembled WGS sequence"/>
</dbReference>
<feature type="transmembrane region" description="Helical" evidence="1">
    <location>
        <begin position="140"/>
        <end position="160"/>
    </location>
</feature>